<dbReference type="InterPro" id="IPR010987">
    <property type="entry name" value="Glutathione-S-Trfase_C-like"/>
</dbReference>
<evidence type="ECO:0000313" key="5">
    <source>
        <dbReference type="Proteomes" id="UP000027604"/>
    </source>
</evidence>
<dbReference type="SUPFAM" id="SSF52833">
    <property type="entry name" value="Thioredoxin-like"/>
    <property type="match status" value="1"/>
</dbReference>
<dbReference type="SFLD" id="SFLDG01151">
    <property type="entry name" value="Main.2:_Nu-like"/>
    <property type="match status" value="1"/>
</dbReference>
<dbReference type="InterPro" id="IPR036249">
    <property type="entry name" value="Thioredoxin-like_sf"/>
</dbReference>
<dbReference type="InterPro" id="IPR004046">
    <property type="entry name" value="GST_C"/>
</dbReference>
<dbReference type="eggNOG" id="COG0625">
    <property type="taxonomic scope" value="Bacteria"/>
</dbReference>
<dbReference type="RefSeq" id="WP_038493684.1">
    <property type="nucleotide sequence ID" value="NZ_BCTH01000027.1"/>
</dbReference>
<keyword evidence="4" id="KW-0808">Transferase</keyword>
<name>W0V4Z9_9BURK</name>
<evidence type="ECO:0000313" key="4">
    <source>
        <dbReference type="EMBL" id="CDG83909.1"/>
    </source>
</evidence>
<dbReference type="SFLD" id="SFLDG01150">
    <property type="entry name" value="Main.1:_Beta-like"/>
    <property type="match status" value="1"/>
</dbReference>
<dbReference type="EMBL" id="HG322949">
    <property type="protein sequence ID" value="CDG83909.1"/>
    <property type="molecule type" value="Genomic_DNA"/>
</dbReference>
<dbReference type="KEGG" id="jag:GJA_3289"/>
<feature type="domain" description="GST C-terminal" evidence="3">
    <location>
        <begin position="92"/>
        <end position="211"/>
    </location>
</feature>
<feature type="domain" description="GST N-terminal" evidence="2">
    <location>
        <begin position="6"/>
        <end position="87"/>
    </location>
</feature>
<dbReference type="SFLD" id="SFLDG00358">
    <property type="entry name" value="Main_(cytGST)"/>
    <property type="match status" value="1"/>
</dbReference>
<dbReference type="InterPro" id="IPR036282">
    <property type="entry name" value="Glutathione-S-Trfase_C_sf"/>
</dbReference>
<dbReference type="HOGENOM" id="CLU_011226_6_0_4"/>
<dbReference type="SFLD" id="SFLDS00019">
    <property type="entry name" value="Glutathione_Transferase_(cytos"/>
    <property type="match status" value="1"/>
</dbReference>
<evidence type="ECO:0000256" key="1">
    <source>
        <dbReference type="RuleBase" id="RU003494"/>
    </source>
</evidence>
<dbReference type="PATRIC" id="fig|1349767.4.peg.5078"/>
<dbReference type="GO" id="GO:0016740">
    <property type="term" value="F:transferase activity"/>
    <property type="evidence" value="ECO:0007669"/>
    <property type="project" value="UniProtKB-KW"/>
</dbReference>
<dbReference type="SUPFAM" id="SSF47616">
    <property type="entry name" value="GST C-terminal domain-like"/>
    <property type="match status" value="1"/>
</dbReference>
<dbReference type="PANTHER" id="PTHR44051">
    <property type="entry name" value="GLUTATHIONE S-TRANSFERASE-RELATED"/>
    <property type="match status" value="1"/>
</dbReference>
<dbReference type="InterPro" id="IPR040079">
    <property type="entry name" value="Glutathione_S-Trfase"/>
</dbReference>
<dbReference type="STRING" id="1349767.GJA_3289"/>
<gene>
    <name evidence="4" type="ORF">GJA_3289</name>
</gene>
<reference evidence="4 5" key="1">
    <citation type="journal article" date="2015" name="Genome Announc.">
        <title>Genome Sequence of Mushroom Soft-Rot Pathogen Janthinobacterium agaricidamnosum.</title>
        <authorList>
            <person name="Graupner K."/>
            <person name="Lackner G."/>
            <person name="Hertweck C."/>
        </authorList>
    </citation>
    <scope>NUCLEOTIDE SEQUENCE [LARGE SCALE GENOMIC DNA]</scope>
    <source>
        <strain evidence="5">NBRC 102515 / DSM 9628</strain>
    </source>
</reference>
<dbReference type="Gene3D" id="3.40.30.10">
    <property type="entry name" value="Glutaredoxin"/>
    <property type="match status" value="1"/>
</dbReference>
<accession>W0V4Z9</accession>
<dbReference type="PROSITE" id="PS50404">
    <property type="entry name" value="GST_NTER"/>
    <property type="match status" value="1"/>
</dbReference>
<dbReference type="InterPro" id="IPR004045">
    <property type="entry name" value="Glutathione_S-Trfase_N"/>
</dbReference>
<organism evidence="4 5">
    <name type="scientific">Janthinobacterium agaricidamnosum NBRC 102515 = DSM 9628</name>
    <dbReference type="NCBI Taxonomy" id="1349767"/>
    <lineage>
        <taxon>Bacteria</taxon>
        <taxon>Pseudomonadati</taxon>
        <taxon>Pseudomonadota</taxon>
        <taxon>Betaproteobacteria</taxon>
        <taxon>Burkholderiales</taxon>
        <taxon>Oxalobacteraceae</taxon>
        <taxon>Janthinobacterium</taxon>
    </lineage>
</organism>
<protein>
    <submittedName>
        <fullName evidence="4">Glutathione S-transferase, C-terminal domain protein</fullName>
    </submittedName>
</protein>
<comment type="similarity">
    <text evidence="1">Belongs to the GST superfamily.</text>
</comment>
<dbReference type="CDD" id="cd03056">
    <property type="entry name" value="GST_N_4"/>
    <property type="match status" value="1"/>
</dbReference>
<dbReference type="OrthoDB" id="9797500at2"/>
<dbReference type="Pfam" id="PF00043">
    <property type="entry name" value="GST_C"/>
    <property type="match status" value="1"/>
</dbReference>
<sequence length="211" mass="22875">MTKQDSTITFYGYPLSGHTHRVELMLSMLGLRYAKVEIDLGSRQQKSPEFLQKNRFGQVPVIDDNGAVISDSAAILVYLAERYGAGAWLPADPLGRAEVQRWLSVAAGQLAQGPALARVGLVFKKPVDMAQAHAVAAQLFATMDAVLAKQDYLAAPRLTIADLALYAYTAHAPEGGIDLAPYPHLQDWLARIEAAPGFVAMRRSNTGLWAA</sequence>
<evidence type="ECO:0000259" key="2">
    <source>
        <dbReference type="PROSITE" id="PS50404"/>
    </source>
</evidence>
<dbReference type="Gene3D" id="1.20.1050.10">
    <property type="match status" value="1"/>
</dbReference>
<dbReference type="Pfam" id="PF02798">
    <property type="entry name" value="GST_N"/>
    <property type="match status" value="1"/>
</dbReference>
<evidence type="ECO:0000259" key="3">
    <source>
        <dbReference type="PROSITE" id="PS50405"/>
    </source>
</evidence>
<dbReference type="PANTHER" id="PTHR44051:SF2">
    <property type="entry name" value="HYPOTHETICAL GLUTATHIONE S-TRANSFERASE LIKE PROTEIN"/>
    <property type="match status" value="1"/>
</dbReference>
<dbReference type="AlphaFoldDB" id="W0V4Z9"/>
<dbReference type="Proteomes" id="UP000027604">
    <property type="component" value="Chromosome I"/>
</dbReference>
<keyword evidence="5" id="KW-1185">Reference proteome</keyword>
<proteinExistence type="inferred from homology"/>
<dbReference type="PROSITE" id="PS50405">
    <property type="entry name" value="GST_CTER"/>
    <property type="match status" value="1"/>
</dbReference>